<accession>A0ABW6AKZ4</accession>
<organism evidence="1 2">
    <name type="scientific">Spirosoma flavum</name>
    <dbReference type="NCBI Taxonomy" id="2048557"/>
    <lineage>
        <taxon>Bacteria</taxon>
        <taxon>Pseudomonadati</taxon>
        <taxon>Bacteroidota</taxon>
        <taxon>Cytophagia</taxon>
        <taxon>Cytophagales</taxon>
        <taxon>Cytophagaceae</taxon>
        <taxon>Spirosoma</taxon>
    </lineage>
</organism>
<protein>
    <submittedName>
        <fullName evidence="1">Uncharacterized protein</fullName>
    </submittedName>
</protein>
<gene>
    <name evidence="1" type="ORF">ACFS25_20475</name>
</gene>
<dbReference type="EMBL" id="JBHUOM010000023">
    <property type="protein sequence ID" value="MFD2936171.1"/>
    <property type="molecule type" value="Genomic_DNA"/>
</dbReference>
<proteinExistence type="predicted"/>
<comment type="caution">
    <text evidence="1">The sequence shown here is derived from an EMBL/GenBank/DDBJ whole genome shotgun (WGS) entry which is preliminary data.</text>
</comment>
<reference evidence="2" key="1">
    <citation type="journal article" date="2019" name="Int. J. Syst. Evol. Microbiol.">
        <title>The Global Catalogue of Microorganisms (GCM) 10K type strain sequencing project: providing services to taxonomists for standard genome sequencing and annotation.</title>
        <authorList>
            <consortium name="The Broad Institute Genomics Platform"/>
            <consortium name="The Broad Institute Genome Sequencing Center for Infectious Disease"/>
            <person name="Wu L."/>
            <person name="Ma J."/>
        </authorList>
    </citation>
    <scope>NUCLEOTIDE SEQUENCE [LARGE SCALE GENOMIC DNA]</scope>
    <source>
        <strain evidence="2">KCTC 52490</strain>
    </source>
</reference>
<evidence type="ECO:0000313" key="2">
    <source>
        <dbReference type="Proteomes" id="UP001597512"/>
    </source>
</evidence>
<evidence type="ECO:0000313" key="1">
    <source>
        <dbReference type="EMBL" id="MFD2936171.1"/>
    </source>
</evidence>
<keyword evidence="2" id="KW-1185">Reference proteome</keyword>
<dbReference type="Proteomes" id="UP001597512">
    <property type="component" value="Unassembled WGS sequence"/>
</dbReference>
<dbReference type="RefSeq" id="WP_381504736.1">
    <property type="nucleotide sequence ID" value="NZ_JBHUOM010000023.1"/>
</dbReference>
<name>A0ABW6AKZ4_9BACT</name>
<sequence>MDGRGRPRKAICKSETIHMRVTAVEKQALLEQAQAQKISLAELILRHCLPTTSPARQPVGEQLSVFVQLPLDTLSIRFPKKALTKSFAVDLDKKGPKTEK</sequence>